<keyword evidence="5 7" id="KW-0456">Lyase</keyword>
<keyword evidence="2 7" id="KW-0812">Transmembrane</keyword>
<keyword evidence="1 7" id="KW-1003">Cell membrane</keyword>
<dbReference type="GO" id="GO:0071555">
    <property type="term" value="P:cell wall organization"/>
    <property type="evidence" value="ECO:0007669"/>
    <property type="project" value="UniProtKB-KW"/>
</dbReference>
<keyword evidence="3 7" id="KW-1133">Transmembrane helix</keyword>
<gene>
    <name evidence="7" type="primary">mltG</name>
    <name evidence="8" type="ORF">SAMN04488563_4373</name>
</gene>
<dbReference type="Gene3D" id="3.30.1490.480">
    <property type="entry name" value="Endolytic murein transglycosylase"/>
    <property type="match status" value="1"/>
</dbReference>
<dbReference type="NCBIfam" id="TIGR00247">
    <property type="entry name" value="endolytic transglycosylase MltG"/>
    <property type="match status" value="1"/>
</dbReference>
<accession>A0A1H2KWA3</accession>
<dbReference type="AlphaFoldDB" id="A0A1H2KWA3"/>
<feature type="transmembrane region" description="Helical" evidence="7">
    <location>
        <begin position="27"/>
        <end position="49"/>
    </location>
</feature>
<dbReference type="GO" id="GO:0005886">
    <property type="term" value="C:plasma membrane"/>
    <property type="evidence" value="ECO:0007669"/>
    <property type="project" value="UniProtKB-SubCell"/>
</dbReference>
<evidence type="ECO:0000256" key="1">
    <source>
        <dbReference type="ARBA" id="ARBA00022475"/>
    </source>
</evidence>
<evidence type="ECO:0000256" key="3">
    <source>
        <dbReference type="ARBA" id="ARBA00022989"/>
    </source>
</evidence>
<sequence>MSDLYTSEEEIVRPRRQRRRRRKRSRFGSFVAVLASLTVIGAVLGGIYYGGSAVLNSVDGLFGEAEDFPGPGTGEVPVTIEDGATLRAMGATLVDAGVVASQDAFIAAADENPEARSIQPGNYVLRSEMTAADAVAALVAGEGGARVSLPEGYRVRQTVARLAEVSGFTAEELQAAVDAAMLPEYAEGEAEGFLYPASYDLGGEVTPETLVAAMVAQFEQTATSVDLVNRADALGYTPRQIVTVASIVQREVSNEEDMPRVAEVIYNRLNGACEANGVVQERLQMDSTVHYAVDDYSSVYTTPEMREVDSPYNTYRESGLPPGPIASPGEAALAAALNPAGNGDCYFVAVNLETGETAFAVTAADHDANIARLDAYCEESDLC</sequence>
<dbReference type="PANTHER" id="PTHR30518:SF2">
    <property type="entry name" value="ENDOLYTIC MUREIN TRANSGLYCOSYLASE"/>
    <property type="match status" value="1"/>
</dbReference>
<dbReference type="RefSeq" id="WP_046770379.1">
    <property type="nucleotide sequence ID" value="NZ_LBMC01000020.1"/>
</dbReference>
<evidence type="ECO:0000313" key="8">
    <source>
        <dbReference type="EMBL" id="SDU72621.1"/>
    </source>
</evidence>
<keyword evidence="4 7" id="KW-0472">Membrane</keyword>
<name>A0A1H2KWA3_9ACTN</name>
<dbReference type="STRING" id="419479.SAMN04488563_4373"/>
<organism evidence="8 9">
    <name type="scientific">Jiangella alkaliphila</name>
    <dbReference type="NCBI Taxonomy" id="419479"/>
    <lineage>
        <taxon>Bacteria</taxon>
        <taxon>Bacillati</taxon>
        <taxon>Actinomycetota</taxon>
        <taxon>Actinomycetes</taxon>
        <taxon>Jiangellales</taxon>
        <taxon>Jiangellaceae</taxon>
        <taxon>Jiangella</taxon>
    </lineage>
</organism>
<dbReference type="InterPro" id="IPR003770">
    <property type="entry name" value="MLTG-like"/>
</dbReference>
<keyword evidence="9" id="KW-1185">Reference proteome</keyword>
<dbReference type="OrthoDB" id="9814591at2"/>
<protein>
    <recommendedName>
        <fullName evidence="7">Endolytic murein transglycosylase</fullName>
        <ecNumber evidence="7">4.2.2.29</ecNumber>
    </recommendedName>
    <alternativeName>
        <fullName evidence="7">Peptidoglycan lytic transglycosylase</fullName>
    </alternativeName>
    <alternativeName>
        <fullName evidence="7">Peptidoglycan polymerization terminase</fullName>
    </alternativeName>
</protein>
<evidence type="ECO:0000256" key="5">
    <source>
        <dbReference type="ARBA" id="ARBA00023239"/>
    </source>
</evidence>
<evidence type="ECO:0000256" key="7">
    <source>
        <dbReference type="HAMAP-Rule" id="MF_02065"/>
    </source>
</evidence>
<comment type="subcellular location">
    <subcellularLocation>
        <location evidence="7">Cell membrane</location>
        <topology evidence="7">Single-pass membrane protein</topology>
    </subcellularLocation>
</comment>
<dbReference type="GO" id="GO:0008932">
    <property type="term" value="F:lytic endotransglycosylase activity"/>
    <property type="evidence" value="ECO:0007669"/>
    <property type="project" value="UniProtKB-UniRule"/>
</dbReference>
<proteinExistence type="inferred from homology"/>
<evidence type="ECO:0000256" key="6">
    <source>
        <dbReference type="ARBA" id="ARBA00023316"/>
    </source>
</evidence>
<evidence type="ECO:0000313" key="9">
    <source>
        <dbReference type="Proteomes" id="UP000182977"/>
    </source>
</evidence>
<dbReference type="EC" id="4.2.2.29" evidence="7"/>
<evidence type="ECO:0000256" key="4">
    <source>
        <dbReference type="ARBA" id="ARBA00023136"/>
    </source>
</evidence>
<keyword evidence="6 7" id="KW-0961">Cell wall biogenesis/degradation</keyword>
<dbReference type="Proteomes" id="UP000182977">
    <property type="component" value="Chromosome I"/>
</dbReference>
<dbReference type="Pfam" id="PF02618">
    <property type="entry name" value="YceG"/>
    <property type="match status" value="1"/>
</dbReference>
<dbReference type="GO" id="GO:0009252">
    <property type="term" value="P:peptidoglycan biosynthetic process"/>
    <property type="evidence" value="ECO:0007669"/>
    <property type="project" value="UniProtKB-UniRule"/>
</dbReference>
<comment type="function">
    <text evidence="7">Functions as a peptidoglycan terminase that cleaves nascent peptidoglycan strands endolytically to terminate their elongation.</text>
</comment>
<reference evidence="9" key="1">
    <citation type="submission" date="2016-10" db="EMBL/GenBank/DDBJ databases">
        <authorList>
            <person name="Varghese N."/>
            <person name="Submissions S."/>
        </authorList>
    </citation>
    <scope>NUCLEOTIDE SEQUENCE [LARGE SCALE GENOMIC DNA]</scope>
    <source>
        <strain evidence="9">DSM 45079</strain>
    </source>
</reference>
<dbReference type="HAMAP" id="MF_02065">
    <property type="entry name" value="MltG"/>
    <property type="match status" value="1"/>
</dbReference>
<comment type="catalytic activity">
    <reaction evidence="7">
        <text>a peptidoglycan chain = a peptidoglycan chain with N-acetyl-1,6-anhydromuramyl-[peptide] at the reducing end + a peptidoglycan chain with N-acetylglucosamine at the non-reducing end.</text>
        <dbReference type="EC" id="4.2.2.29"/>
    </reaction>
</comment>
<comment type="similarity">
    <text evidence="7">Belongs to the transglycosylase MltG family.</text>
</comment>
<evidence type="ECO:0000256" key="2">
    <source>
        <dbReference type="ARBA" id="ARBA00022692"/>
    </source>
</evidence>
<dbReference type="EMBL" id="LT629791">
    <property type="protein sequence ID" value="SDU72621.1"/>
    <property type="molecule type" value="Genomic_DNA"/>
</dbReference>
<dbReference type="PANTHER" id="PTHR30518">
    <property type="entry name" value="ENDOLYTIC MUREIN TRANSGLYCOSYLASE"/>
    <property type="match status" value="1"/>
</dbReference>
<feature type="site" description="Important for catalytic activity" evidence="7">
    <location>
        <position position="251"/>
    </location>
</feature>